<feature type="binding site" evidence="7">
    <location>
        <position position="161"/>
    </location>
    <ligand>
        <name>substrate</name>
    </ligand>
</feature>
<dbReference type="GO" id="GO:0008176">
    <property type="term" value="F:tRNA (guanine(46)-N7)-methyltransferase activity"/>
    <property type="evidence" value="ECO:0007669"/>
    <property type="project" value="UniProtKB-UniRule"/>
</dbReference>
<evidence type="ECO:0000256" key="6">
    <source>
        <dbReference type="ARBA" id="ARBA00022694"/>
    </source>
</evidence>
<proteinExistence type="inferred from homology"/>
<dbReference type="EC" id="2.1.1.33" evidence="7"/>
<dbReference type="Pfam" id="PF02390">
    <property type="entry name" value="Methyltransf_4"/>
    <property type="match status" value="1"/>
</dbReference>
<dbReference type="InterPro" id="IPR003358">
    <property type="entry name" value="tRNA_(Gua-N-7)_MeTrfase_Trmb"/>
</dbReference>
<gene>
    <name evidence="7" type="primary">trmB</name>
    <name evidence="8" type="ORF">Cpap_3915</name>
</gene>
<dbReference type="PANTHER" id="PTHR23417">
    <property type="entry name" value="3-DEOXY-D-MANNO-OCTULOSONIC-ACID TRANSFERASE/TRNA GUANINE-N 7 - -METHYLTRANSFERASE"/>
    <property type="match status" value="1"/>
</dbReference>
<feature type="binding site" evidence="7">
    <location>
        <position position="102"/>
    </location>
    <ligand>
        <name>S-adenosyl-L-methionine</name>
        <dbReference type="ChEBI" id="CHEBI:59789"/>
    </ligand>
</feature>
<accession>F1T7N1</accession>
<dbReference type="STRING" id="588581.Cpap_3915"/>
<reference evidence="8" key="2">
    <citation type="submission" date="2011-01" db="EMBL/GenBank/DDBJ databases">
        <title>The Non-contiguous Finished genome of Clostridium papyrosolvens.</title>
        <authorList>
            <person name="Lucas S."/>
            <person name="Copeland A."/>
            <person name="Lapidus A."/>
            <person name="Cheng J.-F."/>
            <person name="Goodwin L."/>
            <person name="Pitluck S."/>
            <person name="Misra M."/>
            <person name="Chertkov O."/>
            <person name="Detter J.C."/>
            <person name="Han C."/>
            <person name="Tapia R."/>
            <person name="Land M."/>
            <person name="Hauser L."/>
            <person name="Kyrpides N."/>
            <person name="Ivanova N."/>
            <person name="Pagani I."/>
            <person name="Mouttaki H."/>
            <person name="He Z."/>
            <person name="Zhou J."/>
            <person name="Hemme C.L."/>
            <person name="Woyke T."/>
        </authorList>
    </citation>
    <scope>NUCLEOTIDE SEQUENCE [LARGE SCALE GENOMIC DNA]</scope>
    <source>
        <strain evidence="8">DSM 2782</strain>
    </source>
</reference>
<evidence type="ECO:0000256" key="1">
    <source>
        <dbReference type="ARBA" id="ARBA00000142"/>
    </source>
</evidence>
<organism evidence="8 9">
    <name type="scientific">Ruminiclostridium papyrosolvens DSM 2782</name>
    <dbReference type="NCBI Taxonomy" id="588581"/>
    <lineage>
        <taxon>Bacteria</taxon>
        <taxon>Bacillati</taxon>
        <taxon>Bacillota</taxon>
        <taxon>Clostridia</taxon>
        <taxon>Eubacteriales</taxon>
        <taxon>Oscillospiraceae</taxon>
        <taxon>Ruminiclostridium</taxon>
    </lineage>
</organism>
<dbReference type="EMBL" id="ACXX02000001">
    <property type="protein sequence ID" value="EGD49479.1"/>
    <property type="molecule type" value="Genomic_DNA"/>
</dbReference>
<dbReference type="InterPro" id="IPR055361">
    <property type="entry name" value="tRNA_methyltr_TrmB_bact"/>
</dbReference>
<evidence type="ECO:0000313" key="9">
    <source>
        <dbReference type="Proteomes" id="UP000003860"/>
    </source>
</evidence>
<feature type="binding site" evidence="7">
    <location>
        <position position="68"/>
    </location>
    <ligand>
        <name>S-adenosyl-L-methionine</name>
        <dbReference type="ChEBI" id="CHEBI:59789"/>
    </ligand>
</feature>
<comment type="similarity">
    <text evidence="7">Belongs to the class I-like SAM-binding methyltransferase superfamily. TrmB family.</text>
</comment>
<dbReference type="NCBIfam" id="TIGR00091">
    <property type="entry name" value="tRNA (guanosine(46)-N7)-methyltransferase TrmB"/>
    <property type="match status" value="1"/>
</dbReference>
<keyword evidence="6 7" id="KW-0819">tRNA processing</keyword>
<dbReference type="NCBIfam" id="NF001080">
    <property type="entry name" value="PRK00121.2-2"/>
    <property type="match status" value="1"/>
</dbReference>
<dbReference type="eggNOG" id="COG0220">
    <property type="taxonomic scope" value="Bacteria"/>
</dbReference>
<evidence type="ECO:0000256" key="7">
    <source>
        <dbReference type="HAMAP-Rule" id="MF_01057"/>
    </source>
</evidence>
<dbReference type="SUPFAM" id="SSF53335">
    <property type="entry name" value="S-adenosyl-L-methionine-dependent methyltransferases"/>
    <property type="match status" value="1"/>
</dbReference>
<evidence type="ECO:0000256" key="2">
    <source>
        <dbReference type="ARBA" id="ARBA00003015"/>
    </source>
</evidence>
<dbReference type="CDD" id="cd02440">
    <property type="entry name" value="AdoMet_MTases"/>
    <property type="match status" value="1"/>
</dbReference>
<dbReference type="UniPathway" id="UPA00989"/>
<comment type="caution">
    <text evidence="7">Lacks conserved residue(s) required for the propagation of feature annotation.</text>
</comment>
<feature type="binding site" evidence="7">
    <location>
        <position position="125"/>
    </location>
    <ligand>
        <name>S-adenosyl-L-methionine</name>
        <dbReference type="ChEBI" id="CHEBI:59789"/>
    </ligand>
</feature>
<comment type="function">
    <text evidence="2 7">Catalyzes the formation of N(7)-methylguanine at position 46 (m7G46) in tRNA.</text>
</comment>
<comment type="pathway">
    <text evidence="7">tRNA modification; N(7)-methylguanine-tRNA biosynthesis.</text>
</comment>
<keyword evidence="3 7" id="KW-0489">Methyltransferase</keyword>
<reference evidence="8" key="1">
    <citation type="submission" date="2009-07" db="EMBL/GenBank/DDBJ databases">
        <authorList>
            <consortium name="US DOE Joint Genome Institute (JGI-PGF)"/>
            <person name="Lucas S."/>
            <person name="Copeland A."/>
            <person name="Lapidus A."/>
            <person name="Glavina del Rio T."/>
            <person name="Tice H."/>
            <person name="Bruce D."/>
            <person name="Goodwin L."/>
            <person name="Pitluck S."/>
            <person name="Larimer F."/>
            <person name="Land M.L."/>
            <person name="Mouttaki H."/>
            <person name="He Z."/>
            <person name="Zhou J."/>
            <person name="Hemme C.L."/>
        </authorList>
    </citation>
    <scope>NUCLEOTIDE SEQUENCE [LARGE SCALE GENOMIC DNA]</scope>
    <source>
        <strain evidence="8">DSM 2782</strain>
    </source>
</reference>
<sequence>MRLRRKPWARPELAACDFYVKDPPGYKGRWREVFGNNNPIHLELGCGKGGFISRLAADNQNINYIAVDIKSEVLGLAKRKIEKEYNEKGIEEIKNIRLMSQNIELIDNMLDTTDAINKIYINFCNPWPKTPYKKKRLTHGKQLIKYKQFMAQGAEIWFKTDDDGLFEDSVKYFEENGFIIKYKTLNLHESGFEENVPTEHEIMFSEDGILIKFLIAEYIMETPEVTFSDINTKEEN</sequence>
<dbReference type="InterPro" id="IPR029063">
    <property type="entry name" value="SAM-dependent_MTases_sf"/>
</dbReference>
<keyword evidence="4 7" id="KW-0808">Transferase</keyword>
<keyword evidence="5 7" id="KW-0949">S-adenosyl-L-methionine</keyword>
<dbReference type="OrthoDB" id="9802090at2"/>
<feature type="binding site" evidence="7">
    <location>
        <position position="129"/>
    </location>
    <ligand>
        <name>substrate</name>
    </ligand>
</feature>
<dbReference type="PANTHER" id="PTHR23417:SF14">
    <property type="entry name" value="PENTACOTRIPEPTIDE-REPEAT REGION OF PRORP DOMAIN-CONTAINING PROTEIN"/>
    <property type="match status" value="1"/>
</dbReference>
<dbReference type="GO" id="GO:0043527">
    <property type="term" value="C:tRNA methyltransferase complex"/>
    <property type="evidence" value="ECO:0007669"/>
    <property type="project" value="TreeGrafter"/>
</dbReference>
<comment type="catalytic activity">
    <reaction evidence="1 7">
        <text>guanosine(46) in tRNA + S-adenosyl-L-methionine = N(7)-methylguanosine(46) in tRNA + S-adenosyl-L-homocysteine</text>
        <dbReference type="Rhea" id="RHEA:42708"/>
        <dbReference type="Rhea" id="RHEA-COMP:10188"/>
        <dbReference type="Rhea" id="RHEA-COMP:10189"/>
        <dbReference type="ChEBI" id="CHEBI:57856"/>
        <dbReference type="ChEBI" id="CHEBI:59789"/>
        <dbReference type="ChEBI" id="CHEBI:74269"/>
        <dbReference type="ChEBI" id="CHEBI:74480"/>
        <dbReference type="EC" id="2.1.1.33"/>
    </reaction>
</comment>
<dbReference type="Gene3D" id="3.40.50.150">
    <property type="entry name" value="Vaccinia Virus protein VP39"/>
    <property type="match status" value="1"/>
</dbReference>
<name>F1T7N1_9FIRM</name>
<evidence type="ECO:0000256" key="4">
    <source>
        <dbReference type="ARBA" id="ARBA00022679"/>
    </source>
</evidence>
<keyword evidence="9" id="KW-1185">Reference proteome</keyword>
<dbReference type="AlphaFoldDB" id="F1T7N1"/>
<dbReference type="Proteomes" id="UP000003860">
    <property type="component" value="Unassembled WGS sequence"/>
</dbReference>
<evidence type="ECO:0000256" key="5">
    <source>
        <dbReference type="ARBA" id="ARBA00022691"/>
    </source>
</evidence>
<evidence type="ECO:0000256" key="3">
    <source>
        <dbReference type="ARBA" id="ARBA00022603"/>
    </source>
</evidence>
<dbReference type="HAMAP" id="MF_01057">
    <property type="entry name" value="tRNA_methyltr_TrmB"/>
    <property type="match status" value="1"/>
</dbReference>
<dbReference type="PROSITE" id="PS51625">
    <property type="entry name" value="SAM_MT_TRMB"/>
    <property type="match status" value="1"/>
</dbReference>
<evidence type="ECO:0000313" key="8">
    <source>
        <dbReference type="EMBL" id="EGD49479.1"/>
    </source>
</evidence>
<dbReference type="RefSeq" id="WP_004616202.1">
    <property type="nucleotide sequence ID" value="NZ_ACXX02000001.1"/>
</dbReference>
<comment type="caution">
    <text evidence="8">The sequence shown here is derived from an EMBL/GenBank/DDBJ whole genome shotgun (WGS) entry which is preliminary data.</text>
</comment>
<feature type="binding site" evidence="7">
    <location>
        <position position="43"/>
    </location>
    <ligand>
        <name>S-adenosyl-L-methionine</name>
        <dbReference type="ChEBI" id="CHEBI:59789"/>
    </ligand>
</feature>
<protein>
    <recommendedName>
        <fullName evidence="7">tRNA (guanine-N(7)-)-methyltransferase</fullName>
        <ecNumber evidence="7">2.1.1.33</ecNumber>
    </recommendedName>
    <alternativeName>
        <fullName evidence="7">tRNA (guanine(46)-N(7))-methyltransferase</fullName>
    </alternativeName>
    <alternativeName>
        <fullName evidence="7">tRNA(m7G46)-methyltransferase</fullName>
    </alternativeName>
</protein>